<protein>
    <submittedName>
        <fullName evidence="2">Nicotinamide N-methyltransferase-like</fullName>
    </submittedName>
</protein>
<reference evidence="2 3" key="1">
    <citation type="journal article" date="2018" name="Plant J.">
        <title>Genome sequences of Chlorella sorokiniana UTEX 1602 and Micractinium conductrix SAG 241.80: implications to maltose excretion by a green alga.</title>
        <authorList>
            <person name="Arriola M.B."/>
            <person name="Velmurugan N."/>
            <person name="Zhang Y."/>
            <person name="Plunkett M.H."/>
            <person name="Hondzo H."/>
            <person name="Barney B.M."/>
        </authorList>
    </citation>
    <scope>NUCLEOTIDE SEQUENCE [LARGE SCALE GENOMIC DNA]</scope>
    <source>
        <strain evidence="3">UTEX 1602</strain>
    </source>
</reference>
<feature type="region of interest" description="Disordered" evidence="1">
    <location>
        <begin position="292"/>
        <end position="318"/>
    </location>
</feature>
<evidence type="ECO:0000256" key="1">
    <source>
        <dbReference type="SAM" id="MobiDB-lite"/>
    </source>
</evidence>
<dbReference type="InterPro" id="IPR029063">
    <property type="entry name" value="SAM-dependent_MTases_sf"/>
</dbReference>
<name>A0A2P6TYV7_CHLSO</name>
<dbReference type="GO" id="GO:0008168">
    <property type="term" value="F:methyltransferase activity"/>
    <property type="evidence" value="ECO:0007669"/>
    <property type="project" value="UniProtKB-KW"/>
</dbReference>
<evidence type="ECO:0000313" key="3">
    <source>
        <dbReference type="Proteomes" id="UP000239899"/>
    </source>
</evidence>
<evidence type="ECO:0000313" key="2">
    <source>
        <dbReference type="EMBL" id="PRW59248.1"/>
    </source>
</evidence>
<dbReference type="InterPro" id="IPR019410">
    <property type="entry name" value="Methyltransf_16"/>
</dbReference>
<dbReference type="GO" id="GO:0032259">
    <property type="term" value="P:methylation"/>
    <property type="evidence" value="ECO:0007669"/>
    <property type="project" value="UniProtKB-KW"/>
</dbReference>
<dbReference type="AlphaFoldDB" id="A0A2P6TYV7"/>
<feature type="compositionally biased region" description="Low complexity" evidence="1">
    <location>
        <begin position="250"/>
        <end position="262"/>
    </location>
</feature>
<sequence>MADEGDFITLLVASERVGAWCDVLRLYLAQVGSLPRVKQAVRDLRAALDSEAYAEEARREGAVPLLTSLLKRTDDEELLNDISDALAACSGLLASGGKIRTFAYGGTPVVLKEGALGDGVGAKVWTVAHTFCREMASHPDIVRGCSVLEIGAGCGACGILAAKLDAQRVVLGDYVGAVLQNLRDCVHLNAAGSSGEAAAAAGAAERRQQEEAAEAADDTDWDPEDASECGSDDFDTLLAEAAGRGGSGSGDQQQQRQQATAAWDAGAMHVRFHDWQHDVDCLSEDERAALAATPGVPASTEVPPGASIDTASNECGAPGMDAEEQFDVVIGTDILYEWPMVQMVPAVLKRRLRPGGRALLCCAVREQAMFDGFAAACRSALGMRVGITPVQPRADDAGLLDIRQDYEGGYVLIAVEHAHAPASDWHRDLFAGSA</sequence>
<dbReference type="PANTHER" id="PTHR14614">
    <property type="entry name" value="HEPATOCELLULAR CARCINOMA-ASSOCIATED ANTIGEN"/>
    <property type="match status" value="1"/>
</dbReference>
<organism evidence="2 3">
    <name type="scientific">Chlorella sorokiniana</name>
    <name type="common">Freshwater green alga</name>
    <dbReference type="NCBI Taxonomy" id="3076"/>
    <lineage>
        <taxon>Eukaryota</taxon>
        <taxon>Viridiplantae</taxon>
        <taxon>Chlorophyta</taxon>
        <taxon>core chlorophytes</taxon>
        <taxon>Trebouxiophyceae</taxon>
        <taxon>Chlorellales</taxon>
        <taxon>Chlorellaceae</taxon>
        <taxon>Chlorella clade</taxon>
        <taxon>Chlorella</taxon>
    </lineage>
</organism>
<dbReference type="Proteomes" id="UP000239899">
    <property type="component" value="Unassembled WGS sequence"/>
</dbReference>
<comment type="caution">
    <text evidence="2">The sequence shown here is derived from an EMBL/GenBank/DDBJ whole genome shotgun (WGS) entry which is preliminary data.</text>
</comment>
<dbReference type="Pfam" id="PF10294">
    <property type="entry name" value="Methyltransf_16"/>
    <property type="match status" value="1"/>
</dbReference>
<gene>
    <name evidence="2" type="ORF">C2E21_2168</name>
</gene>
<dbReference type="OrthoDB" id="545599at2759"/>
<dbReference type="SUPFAM" id="SSF53335">
    <property type="entry name" value="S-adenosyl-L-methionine-dependent methyltransferases"/>
    <property type="match status" value="1"/>
</dbReference>
<dbReference type="STRING" id="3076.A0A2P6TYV7"/>
<keyword evidence="3" id="KW-1185">Reference proteome</keyword>
<dbReference type="EMBL" id="LHPG02000004">
    <property type="protein sequence ID" value="PRW59248.1"/>
    <property type="molecule type" value="Genomic_DNA"/>
</dbReference>
<dbReference type="PANTHER" id="PTHR14614:SF157">
    <property type="entry name" value="METHYLTRANSFERASE TYPE 12 DOMAIN-CONTAINING PROTEIN"/>
    <property type="match status" value="1"/>
</dbReference>
<feature type="region of interest" description="Disordered" evidence="1">
    <location>
        <begin position="199"/>
        <end position="262"/>
    </location>
</feature>
<accession>A0A2P6TYV7</accession>
<proteinExistence type="predicted"/>
<feature type="compositionally biased region" description="Acidic residues" evidence="1">
    <location>
        <begin position="211"/>
        <end position="235"/>
    </location>
</feature>
<dbReference type="Gene3D" id="3.40.50.150">
    <property type="entry name" value="Vaccinia Virus protein VP39"/>
    <property type="match status" value="1"/>
</dbReference>